<dbReference type="SUPFAM" id="SSF103473">
    <property type="entry name" value="MFS general substrate transporter"/>
    <property type="match status" value="1"/>
</dbReference>
<dbReference type="EMBL" id="CAJPDQ010000009">
    <property type="protein sequence ID" value="CAF9914740.1"/>
    <property type="molecule type" value="Genomic_DNA"/>
</dbReference>
<dbReference type="PANTHER" id="PTHR11660:SF57">
    <property type="entry name" value="SOLUTE CARRIER FAMILY 40 MEMBER"/>
    <property type="match status" value="1"/>
</dbReference>
<comment type="function">
    <text evidence="7">May be involved in iron transport and iron homeostasis.</text>
</comment>
<dbReference type="InterPro" id="IPR036259">
    <property type="entry name" value="MFS_trans_sf"/>
</dbReference>
<dbReference type="AlphaFoldDB" id="A0A8H3IBL2"/>
<reference evidence="8" key="1">
    <citation type="submission" date="2021-03" db="EMBL/GenBank/DDBJ databases">
        <authorList>
            <person name="Tagirdzhanova G."/>
        </authorList>
    </citation>
    <scope>NUCLEOTIDE SEQUENCE</scope>
</reference>
<feature type="transmembrane region" description="Helical" evidence="7">
    <location>
        <begin position="91"/>
        <end position="115"/>
    </location>
</feature>
<keyword evidence="5 7" id="KW-1133">Transmembrane helix</keyword>
<dbReference type="GO" id="GO:0016020">
    <property type="term" value="C:membrane"/>
    <property type="evidence" value="ECO:0007669"/>
    <property type="project" value="UniProtKB-SubCell"/>
</dbReference>
<evidence type="ECO:0000256" key="2">
    <source>
        <dbReference type="ARBA" id="ARBA00006279"/>
    </source>
</evidence>
<gene>
    <name evidence="8" type="ORF">GOMPHAMPRED_008245</name>
</gene>
<keyword evidence="6 7" id="KW-0472">Membrane</keyword>
<evidence type="ECO:0000256" key="4">
    <source>
        <dbReference type="ARBA" id="ARBA00022692"/>
    </source>
</evidence>
<evidence type="ECO:0000256" key="3">
    <source>
        <dbReference type="ARBA" id="ARBA00022448"/>
    </source>
</evidence>
<feature type="transmembrane region" description="Helical" evidence="7">
    <location>
        <begin position="439"/>
        <end position="461"/>
    </location>
</feature>
<feature type="transmembrane region" description="Helical" evidence="7">
    <location>
        <begin position="62"/>
        <end position="84"/>
    </location>
</feature>
<evidence type="ECO:0000256" key="5">
    <source>
        <dbReference type="ARBA" id="ARBA00022989"/>
    </source>
</evidence>
<dbReference type="OrthoDB" id="648861at2759"/>
<organism evidence="8 9">
    <name type="scientific">Gomphillus americanus</name>
    <dbReference type="NCBI Taxonomy" id="1940652"/>
    <lineage>
        <taxon>Eukaryota</taxon>
        <taxon>Fungi</taxon>
        <taxon>Dikarya</taxon>
        <taxon>Ascomycota</taxon>
        <taxon>Pezizomycotina</taxon>
        <taxon>Lecanoromycetes</taxon>
        <taxon>OSLEUM clade</taxon>
        <taxon>Ostropomycetidae</taxon>
        <taxon>Ostropales</taxon>
        <taxon>Graphidaceae</taxon>
        <taxon>Gomphilloideae</taxon>
        <taxon>Gomphillus</taxon>
    </lineage>
</organism>
<keyword evidence="7" id="KW-0406">Ion transport</keyword>
<comment type="subcellular location">
    <subcellularLocation>
        <location evidence="1 7">Membrane</location>
        <topology evidence="1 7">Multi-pass membrane protein</topology>
    </subcellularLocation>
</comment>
<evidence type="ECO:0000256" key="7">
    <source>
        <dbReference type="RuleBase" id="RU365065"/>
    </source>
</evidence>
<accession>A0A8H3IBL2</accession>
<evidence type="ECO:0000256" key="6">
    <source>
        <dbReference type="ARBA" id="ARBA00023136"/>
    </source>
</evidence>
<dbReference type="GO" id="GO:0005381">
    <property type="term" value="F:iron ion transmembrane transporter activity"/>
    <property type="evidence" value="ECO:0007669"/>
    <property type="project" value="UniProtKB-UniRule"/>
</dbReference>
<keyword evidence="3 7" id="KW-0813">Transport</keyword>
<evidence type="ECO:0000313" key="8">
    <source>
        <dbReference type="EMBL" id="CAF9914740.1"/>
    </source>
</evidence>
<dbReference type="PANTHER" id="PTHR11660">
    <property type="entry name" value="SOLUTE CARRIER FAMILY 40 MEMBER"/>
    <property type="match status" value="1"/>
</dbReference>
<keyword evidence="9" id="KW-1185">Reference proteome</keyword>
<feature type="transmembrane region" description="Helical" evidence="7">
    <location>
        <begin position="340"/>
        <end position="360"/>
    </location>
</feature>
<comment type="similarity">
    <text evidence="2 7">Belongs to the ferroportin (FP) (TC 2.A.100) family. SLC40A subfamily.</text>
</comment>
<dbReference type="Proteomes" id="UP000664169">
    <property type="component" value="Unassembled WGS sequence"/>
</dbReference>
<dbReference type="Pfam" id="PF06963">
    <property type="entry name" value="FPN1"/>
    <property type="match status" value="1"/>
</dbReference>
<proteinExistence type="inferred from homology"/>
<keyword evidence="4 7" id="KW-0812">Transmembrane</keyword>
<protein>
    <recommendedName>
        <fullName evidence="7">Solute carrier family 40 member</fullName>
    </recommendedName>
</protein>
<dbReference type="InterPro" id="IPR009716">
    <property type="entry name" value="Ferroportin-1"/>
</dbReference>
<comment type="caution">
    <text evidence="7">Lacks conserved residue(s) required for the propagation of feature annotation.</text>
</comment>
<feature type="transmembrane region" description="Helical" evidence="7">
    <location>
        <begin position="284"/>
        <end position="305"/>
    </location>
</feature>
<evidence type="ECO:0000313" key="9">
    <source>
        <dbReference type="Proteomes" id="UP000664169"/>
    </source>
</evidence>
<comment type="caution">
    <text evidence="8">The sequence shown here is derived from an EMBL/GenBank/DDBJ whole genome shotgun (WGS) entry which is preliminary data.</text>
</comment>
<evidence type="ECO:0000256" key="1">
    <source>
        <dbReference type="ARBA" id="ARBA00004141"/>
    </source>
</evidence>
<feature type="transmembrane region" description="Helical" evidence="7">
    <location>
        <begin position="127"/>
        <end position="148"/>
    </location>
</feature>
<sequence>MNDLSTMEIVSPTLSSVNPAVSRKLTIFLFVSHFLSTWNSRLFEMGAVLFIAAIYPETLLPVSIYALARSGAAVVFSAAIGICIDTFDRLIIVRISIIGQRLAVAGSCGLFLVLYTESQLPLKVQNGLFAINVLLACVEKLCSIMNLVSIERDWAVVITQNNLSIRQTLNARLRRIDLFCKLMGPLGISLVNGGSTTVAIWLTLGFSCASAGVEYFTIARVYYMVPALDRNPTFVSTEDPLATSDVRRKFRVLLRRSMLHVFPSRSFSFYLHHKAFLPSFSLTLLYFTVLSFSGQMITYLLAAGYTSIDVGIARTMSTIFELSATWIARQLQHRIGSVRGGIWSVSWQTVFLIAGLAWFVSYGQSQGYQNVTTASGLVAGVILSRVGLWSFDLCTQNIVQDEVEENQRGAFSTVEAALQNLFELLSYVTTIVFSRADQFLWPSVISAGVTYTAGGCYALFIQRRRGHLLHRPPCLRRSRR</sequence>
<name>A0A8H3IBL2_9LECA</name>